<organism evidence="1 2">
    <name type="scientific">Acrobeloides nanus</name>
    <dbReference type="NCBI Taxonomy" id="290746"/>
    <lineage>
        <taxon>Eukaryota</taxon>
        <taxon>Metazoa</taxon>
        <taxon>Ecdysozoa</taxon>
        <taxon>Nematoda</taxon>
        <taxon>Chromadorea</taxon>
        <taxon>Rhabditida</taxon>
        <taxon>Tylenchina</taxon>
        <taxon>Cephalobomorpha</taxon>
        <taxon>Cephaloboidea</taxon>
        <taxon>Cephalobidae</taxon>
        <taxon>Acrobeloides</taxon>
    </lineage>
</organism>
<name>A0A914DDT9_9BILA</name>
<sequence length="82" mass="9061">MFQQDLEILKNLLSQLSPDAAPYGQQLLQICGDQDTPTGQYTQQIQAVVNQAPARVQQELRRVLSQYSTQIFSAPALIGSAK</sequence>
<protein>
    <submittedName>
        <fullName evidence="2">Uncharacterized protein</fullName>
    </submittedName>
</protein>
<dbReference type="AlphaFoldDB" id="A0A914DDT9"/>
<keyword evidence="1" id="KW-1185">Reference proteome</keyword>
<evidence type="ECO:0000313" key="2">
    <source>
        <dbReference type="WBParaSite" id="ACRNAN_scaffold2444.g13189.t1"/>
    </source>
</evidence>
<evidence type="ECO:0000313" key="1">
    <source>
        <dbReference type="Proteomes" id="UP000887540"/>
    </source>
</evidence>
<dbReference type="Proteomes" id="UP000887540">
    <property type="component" value="Unplaced"/>
</dbReference>
<accession>A0A914DDT9</accession>
<proteinExistence type="predicted"/>
<dbReference type="WBParaSite" id="ACRNAN_scaffold2444.g13189.t1">
    <property type="protein sequence ID" value="ACRNAN_scaffold2444.g13189.t1"/>
    <property type="gene ID" value="ACRNAN_scaffold2444.g13189"/>
</dbReference>
<reference evidence="2" key="1">
    <citation type="submission" date="2022-11" db="UniProtKB">
        <authorList>
            <consortium name="WormBaseParasite"/>
        </authorList>
    </citation>
    <scope>IDENTIFICATION</scope>
</reference>